<feature type="transmembrane region" description="Helical" evidence="2">
    <location>
        <begin position="236"/>
        <end position="256"/>
    </location>
</feature>
<feature type="region of interest" description="Disordered" evidence="1">
    <location>
        <begin position="144"/>
        <end position="168"/>
    </location>
</feature>
<name>A0ABS7P704_9NOCA</name>
<keyword evidence="2" id="KW-0812">Transmembrane</keyword>
<gene>
    <name evidence="3" type="ORF">HQ603_15325</name>
</gene>
<dbReference type="RefSeq" id="WP_222685541.1">
    <property type="nucleotide sequence ID" value="NZ_JABUBT010000065.1"/>
</dbReference>
<keyword evidence="2" id="KW-1133">Transmembrane helix</keyword>
<keyword evidence="2" id="KW-0472">Membrane</keyword>
<comment type="caution">
    <text evidence="3">The sequence shown here is derived from an EMBL/GenBank/DDBJ whole genome shotgun (WGS) entry which is preliminary data.</text>
</comment>
<proteinExistence type="predicted"/>
<evidence type="ECO:0000256" key="2">
    <source>
        <dbReference type="SAM" id="Phobius"/>
    </source>
</evidence>
<feature type="transmembrane region" description="Helical" evidence="2">
    <location>
        <begin position="276"/>
        <end position="308"/>
    </location>
</feature>
<evidence type="ECO:0000256" key="1">
    <source>
        <dbReference type="SAM" id="MobiDB-lite"/>
    </source>
</evidence>
<feature type="transmembrane region" description="Helical" evidence="2">
    <location>
        <begin position="328"/>
        <end position="347"/>
    </location>
</feature>
<reference evidence="3 4" key="1">
    <citation type="submission" date="2020-06" db="EMBL/GenBank/DDBJ databases">
        <title>Taxonomy, biology and ecology of Rhodococcus bacteria occurring in California pistachio and other woody hosts as revealed by genome sequence analyses.</title>
        <authorList>
            <person name="Gai Y."/>
            <person name="Riely B."/>
        </authorList>
    </citation>
    <scope>NUCLEOTIDE SEQUENCE [LARGE SCALE GENOMIC DNA]</scope>
    <source>
        <strain evidence="3 4">BP-281</strain>
    </source>
</reference>
<accession>A0ABS7P704</accession>
<organism evidence="3 4">
    <name type="scientific">Rhodococcoides corynebacterioides</name>
    <dbReference type="NCBI Taxonomy" id="53972"/>
    <lineage>
        <taxon>Bacteria</taxon>
        <taxon>Bacillati</taxon>
        <taxon>Actinomycetota</taxon>
        <taxon>Actinomycetes</taxon>
        <taxon>Mycobacteriales</taxon>
        <taxon>Nocardiaceae</taxon>
        <taxon>Rhodococcoides</taxon>
    </lineage>
</organism>
<keyword evidence="4" id="KW-1185">Reference proteome</keyword>
<evidence type="ECO:0000313" key="3">
    <source>
        <dbReference type="EMBL" id="MBY6368125.1"/>
    </source>
</evidence>
<dbReference type="Proteomes" id="UP000825228">
    <property type="component" value="Unassembled WGS sequence"/>
</dbReference>
<protein>
    <submittedName>
        <fullName evidence="3">Uncharacterized protein</fullName>
    </submittedName>
</protein>
<dbReference type="EMBL" id="JABUBU010000018">
    <property type="protein sequence ID" value="MBY6368125.1"/>
    <property type="molecule type" value="Genomic_DNA"/>
</dbReference>
<feature type="transmembrane region" description="Helical" evidence="2">
    <location>
        <begin position="203"/>
        <end position="224"/>
    </location>
</feature>
<sequence length="375" mass="39553">MSTAEARTTTDDDLGTVRVAADQGLADAVADKICARLDGHRLTSGTVLHAESVSLPLPPVESGRPDMETWASLLDTGSTKSGESENANTITLCVSEIPRRVGSRPVLAEIVGTSMVVIYVPSFGARAVARRAGAVALTAIESMRRRDDDTDDGSSVAPDHPTPATGLAHWSVDSGHDILLAPALLGRTRMVAGMIRTNRPWRLVPALSGALAAATATSAFGVFYSSIWQMAASMSVLRLCCVSVIAVALITAWLILPNGLWERRTRRQTGVDRAMYNMATLATVLAGVVIMYAALFVVVGAASAVVISPEFLSMQLDRDAEALDYVRLAWLAASLGTVAGAVGSTVADQEQILGATFGHREAARRRAAKSRLATD</sequence>
<evidence type="ECO:0000313" key="4">
    <source>
        <dbReference type="Proteomes" id="UP000825228"/>
    </source>
</evidence>